<sequence>MILSRSRLEILSKWPHLASYWHFISATVLTVNNYPEEIPILYEYFIKDTAENQQKKRTLQIQEAIFKSSGLCGLPRVINSLTSLKSVIPEHLKQREMIRDSERNYQTDGSQLFSKVYGKVTQRVLGNMRMAYPDLPYYATNCLYGPLFSPTEGLEAKETCMVIVAALVPQNVKPQLKGHLKGALNCGATQEEVESVCELTKLITHWCEDGKNNKSNEEITI</sequence>
<proteinExistence type="predicted"/>
<protein>
    <submittedName>
        <fullName evidence="2">Pxp2 protein</fullName>
    </submittedName>
</protein>
<gene>
    <name evidence="2" type="ORF">DASB73_022660</name>
</gene>
<dbReference type="Gene3D" id="1.20.1290.10">
    <property type="entry name" value="AhpD-like"/>
    <property type="match status" value="1"/>
</dbReference>
<dbReference type="InterPro" id="IPR029032">
    <property type="entry name" value="AhpD-like"/>
</dbReference>
<name>A0AAV5RJI6_STABA</name>
<evidence type="ECO:0000259" key="1">
    <source>
        <dbReference type="Pfam" id="PF02627"/>
    </source>
</evidence>
<dbReference type="InterPro" id="IPR052999">
    <property type="entry name" value="PTS1_Protein"/>
</dbReference>
<dbReference type="PANTHER" id="PTHR28180">
    <property type="entry name" value="CONSERVED MITOCHONDRIAL PROTEIN-RELATED"/>
    <property type="match status" value="1"/>
</dbReference>
<dbReference type="Proteomes" id="UP001362899">
    <property type="component" value="Unassembled WGS sequence"/>
</dbReference>
<reference evidence="2 3" key="1">
    <citation type="journal article" date="2023" name="Elife">
        <title>Identification of key yeast species and microbe-microbe interactions impacting larval growth of Drosophila in the wild.</title>
        <authorList>
            <person name="Mure A."/>
            <person name="Sugiura Y."/>
            <person name="Maeda R."/>
            <person name="Honda K."/>
            <person name="Sakurai N."/>
            <person name="Takahashi Y."/>
            <person name="Watada M."/>
            <person name="Katoh T."/>
            <person name="Gotoh A."/>
            <person name="Gotoh Y."/>
            <person name="Taniguchi I."/>
            <person name="Nakamura K."/>
            <person name="Hayashi T."/>
            <person name="Katayama T."/>
            <person name="Uemura T."/>
            <person name="Hattori Y."/>
        </authorList>
    </citation>
    <scope>NUCLEOTIDE SEQUENCE [LARGE SCALE GENOMIC DNA]</scope>
    <source>
        <strain evidence="2 3">SB-73</strain>
    </source>
</reference>
<evidence type="ECO:0000313" key="2">
    <source>
        <dbReference type="EMBL" id="GMM51308.1"/>
    </source>
</evidence>
<dbReference type="PANTHER" id="PTHR28180:SF2">
    <property type="entry name" value="PEROXISOMAL PROTEIN 2"/>
    <property type="match status" value="1"/>
</dbReference>
<dbReference type="AlphaFoldDB" id="A0AAV5RJI6"/>
<evidence type="ECO:0000313" key="3">
    <source>
        <dbReference type="Proteomes" id="UP001362899"/>
    </source>
</evidence>
<dbReference type="EMBL" id="BTGC01000005">
    <property type="protein sequence ID" value="GMM51308.1"/>
    <property type="molecule type" value="Genomic_DNA"/>
</dbReference>
<dbReference type="Pfam" id="PF02627">
    <property type="entry name" value="CMD"/>
    <property type="match status" value="1"/>
</dbReference>
<comment type="caution">
    <text evidence="2">The sequence shown here is derived from an EMBL/GenBank/DDBJ whole genome shotgun (WGS) entry which is preliminary data.</text>
</comment>
<accession>A0AAV5RJI6</accession>
<dbReference type="GO" id="GO:0051920">
    <property type="term" value="F:peroxiredoxin activity"/>
    <property type="evidence" value="ECO:0007669"/>
    <property type="project" value="InterPro"/>
</dbReference>
<feature type="domain" description="Carboxymuconolactone decarboxylase-like" evidence="1">
    <location>
        <begin position="147"/>
        <end position="197"/>
    </location>
</feature>
<keyword evidence="3" id="KW-1185">Reference proteome</keyword>
<dbReference type="InterPro" id="IPR003779">
    <property type="entry name" value="CMD-like"/>
</dbReference>
<organism evidence="2 3">
    <name type="scientific">Starmerella bacillaris</name>
    <name type="common">Yeast</name>
    <name type="synonym">Candida zemplinina</name>
    <dbReference type="NCBI Taxonomy" id="1247836"/>
    <lineage>
        <taxon>Eukaryota</taxon>
        <taxon>Fungi</taxon>
        <taxon>Dikarya</taxon>
        <taxon>Ascomycota</taxon>
        <taxon>Saccharomycotina</taxon>
        <taxon>Dipodascomycetes</taxon>
        <taxon>Dipodascales</taxon>
        <taxon>Trichomonascaceae</taxon>
        <taxon>Starmerella</taxon>
    </lineage>
</organism>
<dbReference type="SUPFAM" id="SSF69118">
    <property type="entry name" value="AhpD-like"/>
    <property type="match status" value="1"/>
</dbReference>